<feature type="compositionally biased region" description="Basic and acidic residues" evidence="1">
    <location>
        <begin position="236"/>
        <end position="250"/>
    </location>
</feature>
<feature type="region of interest" description="Disordered" evidence="1">
    <location>
        <begin position="389"/>
        <end position="417"/>
    </location>
</feature>
<feature type="region of interest" description="Disordered" evidence="1">
    <location>
        <begin position="104"/>
        <end position="256"/>
    </location>
</feature>
<reference evidence="2 3" key="1">
    <citation type="submission" date="2024-05" db="EMBL/GenBank/DDBJ databases">
        <title>Genome sequencing and assembly of Indian major carp, Cirrhinus mrigala (Hamilton, 1822).</title>
        <authorList>
            <person name="Mohindra V."/>
            <person name="Chowdhury L.M."/>
            <person name="Lal K."/>
            <person name="Jena J.K."/>
        </authorList>
    </citation>
    <scope>NUCLEOTIDE SEQUENCE [LARGE SCALE GENOMIC DNA]</scope>
    <source>
        <strain evidence="2">CM1030</strain>
        <tissue evidence="2">Blood</tissue>
    </source>
</reference>
<feature type="compositionally biased region" description="Basic residues" evidence="1">
    <location>
        <begin position="1"/>
        <end position="12"/>
    </location>
</feature>
<feature type="compositionally biased region" description="Polar residues" evidence="1">
    <location>
        <begin position="169"/>
        <end position="178"/>
    </location>
</feature>
<gene>
    <name evidence="2" type="ORF">M9458_038518</name>
</gene>
<feature type="region of interest" description="Disordered" evidence="1">
    <location>
        <begin position="429"/>
        <end position="451"/>
    </location>
</feature>
<feature type="region of interest" description="Disordered" evidence="1">
    <location>
        <begin position="324"/>
        <end position="362"/>
    </location>
</feature>
<feature type="non-terminal residue" evidence="2">
    <location>
        <position position="451"/>
    </location>
</feature>
<name>A0ABD0NY19_CIRMR</name>
<organism evidence="2 3">
    <name type="scientific">Cirrhinus mrigala</name>
    <name type="common">Mrigala</name>
    <dbReference type="NCBI Taxonomy" id="683832"/>
    <lineage>
        <taxon>Eukaryota</taxon>
        <taxon>Metazoa</taxon>
        <taxon>Chordata</taxon>
        <taxon>Craniata</taxon>
        <taxon>Vertebrata</taxon>
        <taxon>Euteleostomi</taxon>
        <taxon>Actinopterygii</taxon>
        <taxon>Neopterygii</taxon>
        <taxon>Teleostei</taxon>
        <taxon>Ostariophysi</taxon>
        <taxon>Cypriniformes</taxon>
        <taxon>Cyprinidae</taxon>
        <taxon>Labeoninae</taxon>
        <taxon>Labeonini</taxon>
        <taxon>Cirrhinus</taxon>
    </lineage>
</organism>
<protein>
    <submittedName>
        <fullName evidence="2">Uncharacterized protein</fullName>
    </submittedName>
</protein>
<dbReference type="AlphaFoldDB" id="A0ABD0NY19"/>
<dbReference type="Proteomes" id="UP001529510">
    <property type="component" value="Unassembled WGS sequence"/>
</dbReference>
<dbReference type="EMBL" id="JAMKFB020000019">
    <property type="protein sequence ID" value="KAL0166674.1"/>
    <property type="molecule type" value="Genomic_DNA"/>
</dbReference>
<keyword evidence="3" id="KW-1185">Reference proteome</keyword>
<evidence type="ECO:0000256" key="1">
    <source>
        <dbReference type="SAM" id="MobiDB-lite"/>
    </source>
</evidence>
<proteinExistence type="predicted"/>
<feature type="compositionally biased region" description="Acidic residues" evidence="1">
    <location>
        <begin position="57"/>
        <end position="70"/>
    </location>
</feature>
<comment type="caution">
    <text evidence="2">The sequence shown here is derived from an EMBL/GenBank/DDBJ whole genome shotgun (WGS) entry which is preliminary data.</text>
</comment>
<sequence>MVIKMAAKKVTKKGAEQAQRPSVDKDGQLKQGSSNKRNGRVLKNRREGACVSSKTENDEDADGTFEEEEVTEKSKKHGTGAVDRQRRQGKLVWTLTLVKGKEQARRVRDTQNQKVSAEYAKTHRNKKIAGSDQAGGVSSKPVAKRGRGRRTEVKEEPLESLGGDAGVSFSDTLSSSQKKPFVRRRKKLLQQEVCHKVSDSQGQASSMPRKRKRLSLESDSTHALQPVEGQEQMIGEIERPKSGGRAEKPKHSIRPVISARSSRVIKIPKRFMDDERMSALPERGSPKKPALTEISTDLGKPNVELQTLDSGSKLKTAQEPLILNNDEKGVSEKVQSQGVKPILTSSRPSGGSRGRGRRPSQTADHYKIYWKLKKLTACLAKRRMERLASASSKLTEVGAEGETHDVEERKSDLKLEDLYSPGVVPKVAIHVGDDSDQTPLASLAEGPAKEN</sequence>
<accession>A0ABD0NY19</accession>
<feature type="compositionally biased region" description="Basic and acidic residues" evidence="1">
    <location>
        <begin position="401"/>
        <end position="417"/>
    </location>
</feature>
<evidence type="ECO:0000313" key="3">
    <source>
        <dbReference type="Proteomes" id="UP001529510"/>
    </source>
</evidence>
<feature type="region of interest" description="Disordered" evidence="1">
    <location>
        <begin position="1"/>
        <end position="87"/>
    </location>
</feature>
<evidence type="ECO:0000313" key="2">
    <source>
        <dbReference type="EMBL" id="KAL0166674.1"/>
    </source>
</evidence>